<protein>
    <recommendedName>
        <fullName evidence="5">HTH lysR-type domain-containing protein</fullName>
    </recommendedName>
</protein>
<dbReference type="PRINTS" id="PR00039">
    <property type="entry name" value="HTHLYSR"/>
</dbReference>
<proteinExistence type="inferred from homology"/>
<dbReference type="InterPro" id="IPR005119">
    <property type="entry name" value="LysR_subst-bd"/>
</dbReference>
<dbReference type="Pfam" id="PF00126">
    <property type="entry name" value="HTH_1"/>
    <property type="match status" value="1"/>
</dbReference>
<evidence type="ECO:0000259" key="5">
    <source>
        <dbReference type="PROSITE" id="PS50931"/>
    </source>
</evidence>
<organism evidence="6 7">
    <name type="scientific">Comamonas testosteroni</name>
    <name type="common">Pseudomonas testosteroni</name>
    <dbReference type="NCBI Taxonomy" id="285"/>
    <lineage>
        <taxon>Bacteria</taxon>
        <taxon>Pseudomonadati</taxon>
        <taxon>Pseudomonadota</taxon>
        <taxon>Betaproteobacteria</taxon>
        <taxon>Burkholderiales</taxon>
        <taxon>Comamonadaceae</taxon>
        <taxon>Comamonas</taxon>
    </lineage>
</organism>
<name>A0A0L7MCZ7_COMTE</name>
<dbReference type="SUPFAM" id="SSF46785">
    <property type="entry name" value="Winged helix' DNA-binding domain"/>
    <property type="match status" value="1"/>
</dbReference>
<comment type="similarity">
    <text evidence="1">Belongs to the LysR transcriptional regulatory family.</text>
</comment>
<dbReference type="GO" id="GO:0003677">
    <property type="term" value="F:DNA binding"/>
    <property type="evidence" value="ECO:0007669"/>
    <property type="project" value="UniProtKB-KW"/>
</dbReference>
<accession>A0A0L7MCZ7</accession>
<dbReference type="Pfam" id="PF03466">
    <property type="entry name" value="LysR_substrate"/>
    <property type="match status" value="1"/>
</dbReference>
<dbReference type="InterPro" id="IPR050950">
    <property type="entry name" value="HTH-type_LysR_regulators"/>
</dbReference>
<dbReference type="EMBL" id="JNVD01000025">
    <property type="protein sequence ID" value="KOC19795.1"/>
    <property type="molecule type" value="Genomic_DNA"/>
</dbReference>
<dbReference type="InterPro" id="IPR000847">
    <property type="entry name" value="LysR_HTH_N"/>
</dbReference>
<dbReference type="CDD" id="cd05466">
    <property type="entry name" value="PBP2_LTTR_substrate"/>
    <property type="match status" value="1"/>
</dbReference>
<evidence type="ECO:0000313" key="6">
    <source>
        <dbReference type="EMBL" id="KOC19795.1"/>
    </source>
</evidence>
<evidence type="ECO:0000256" key="2">
    <source>
        <dbReference type="ARBA" id="ARBA00023015"/>
    </source>
</evidence>
<keyword evidence="4" id="KW-0804">Transcription</keyword>
<dbReference type="AlphaFoldDB" id="A0A0L7MCZ7"/>
<dbReference type="InterPro" id="IPR036388">
    <property type="entry name" value="WH-like_DNA-bd_sf"/>
</dbReference>
<dbReference type="GO" id="GO:0005829">
    <property type="term" value="C:cytosol"/>
    <property type="evidence" value="ECO:0007669"/>
    <property type="project" value="TreeGrafter"/>
</dbReference>
<reference evidence="7" key="1">
    <citation type="submission" date="2014-06" db="EMBL/GenBank/DDBJ databases">
        <title>Draft genome sequence of C. testosteroni WDL7.</title>
        <authorList>
            <person name="Wu Y."/>
            <person name="Seshan H."/>
            <person name="Arumugam K."/>
        </authorList>
    </citation>
    <scope>NUCLEOTIDE SEQUENCE [LARGE SCALE GENOMIC DNA]</scope>
    <source>
        <strain evidence="7">WDL7</strain>
    </source>
</reference>
<dbReference type="PROSITE" id="PS50931">
    <property type="entry name" value="HTH_LYSR"/>
    <property type="match status" value="1"/>
</dbReference>
<evidence type="ECO:0000256" key="1">
    <source>
        <dbReference type="ARBA" id="ARBA00009437"/>
    </source>
</evidence>
<evidence type="ECO:0000256" key="3">
    <source>
        <dbReference type="ARBA" id="ARBA00023125"/>
    </source>
</evidence>
<dbReference type="PANTHER" id="PTHR30419">
    <property type="entry name" value="HTH-TYPE TRANSCRIPTIONAL REGULATOR YBHD"/>
    <property type="match status" value="1"/>
</dbReference>
<dbReference type="GO" id="GO:0003700">
    <property type="term" value="F:DNA-binding transcription factor activity"/>
    <property type="evidence" value="ECO:0007669"/>
    <property type="project" value="InterPro"/>
</dbReference>
<keyword evidence="2" id="KW-0805">Transcription regulation</keyword>
<evidence type="ECO:0000313" key="7">
    <source>
        <dbReference type="Proteomes" id="UP000037442"/>
    </source>
</evidence>
<evidence type="ECO:0000256" key="4">
    <source>
        <dbReference type="ARBA" id="ARBA00023163"/>
    </source>
</evidence>
<dbReference type="Gene3D" id="3.40.190.290">
    <property type="match status" value="1"/>
</dbReference>
<dbReference type="SUPFAM" id="SSF53850">
    <property type="entry name" value="Periplasmic binding protein-like II"/>
    <property type="match status" value="1"/>
</dbReference>
<dbReference type="PATRIC" id="fig|285.49.peg.3596"/>
<sequence length="280" mass="30989">MAQLNSFSAAAKQIGVSQPYVSRQIKQLESISGGQLFERIGRSIRITDLGLDLMGVARRMMDAELEALELLNNAKHMQAGYLRIAAVGPYHLQQLLQNFKQRYPKIHVKVSFGSSSEVEKSVVEMDADIGILAASRRVPYCDQLTLERGPIVLQVHVSHRLAQRTSVSVRDLEAENFIFREASSTTRKLFDALLLEQNVQVNSTLELGSREAIRLMVANGLGIGYVSDAARDPHPNLCYVPLEESSVQTNATLIWRAGRDQSGITGAFLNTVKAHYKLPG</sequence>
<dbReference type="Proteomes" id="UP000037442">
    <property type="component" value="Unassembled WGS sequence"/>
</dbReference>
<feature type="domain" description="HTH lysR-type" evidence="5">
    <location>
        <begin position="1"/>
        <end position="47"/>
    </location>
</feature>
<keyword evidence="3" id="KW-0238">DNA-binding</keyword>
<dbReference type="InterPro" id="IPR036390">
    <property type="entry name" value="WH_DNA-bd_sf"/>
</dbReference>
<comment type="caution">
    <text evidence="6">The sequence shown here is derived from an EMBL/GenBank/DDBJ whole genome shotgun (WGS) entry which is preliminary data.</text>
</comment>
<dbReference type="Gene3D" id="1.10.10.10">
    <property type="entry name" value="Winged helix-like DNA-binding domain superfamily/Winged helix DNA-binding domain"/>
    <property type="match status" value="1"/>
</dbReference>
<gene>
    <name evidence="6" type="ORF">GL58_17385</name>
</gene>